<dbReference type="CDD" id="cd00065">
    <property type="entry name" value="FYVE_like_SF"/>
    <property type="match status" value="1"/>
</dbReference>
<feature type="region of interest" description="Disordered" evidence="4">
    <location>
        <begin position="275"/>
        <end position="320"/>
    </location>
</feature>
<feature type="compositionally biased region" description="Low complexity" evidence="4">
    <location>
        <begin position="135"/>
        <end position="152"/>
    </location>
</feature>
<feature type="region of interest" description="Disordered" evidence="4">
    <location>
        <begin position="1"/>
        <end position="27"/>
    </location>
</feature>
<proteinExistence type="predicted"/>
<keyword evidence="1" id="KW-0479">Metal-binding</keyword>
<dbReference type="STRING" id="984487.A0A1E4SG69"/>
<feature type="compositionally biased region" description="Low complexity" evidence="4">
    <location>
        <begin position="296"/>
        <end position="320"/>
    </location>
</feature>
<protein>
    <recommendedName>
        <fullName evidence="5">FYVE zinc finger domain-containing protein</fullName>
    </recommendedName>
</protein>
<dbReference type="InterPro" id="IPR011011">
    <property type="entry name" value="Znf_FYVE_PHD"/>
</dbReference>
<dbReference type="EMBL" id="KV453913">
    <property type="protein sequence ID" value="ODV78508.1"/>
    <property type="molecule type" value="Genomic_DNA"/>
</dbReference>
<feature type="region of interest" description="Disordered" evidence="4">
    <location>
        <begin position="134"/>
        <end position="187"/>
    </location>
</feature>
<feature type="domain" description="FYVE zinc finger" evidence="5">
    <location>
        <begin position="425"/>
        <end position="526"/>
    </location>
</feature>
<dbReference type="Proteomes" id="UP000094285">
    <property type="component" value="Unassembled WGS sequence"/>
</dbReference>
<keyword evidence="7" id="KW-1185">Reference proteome</keyword>
<dbReference type="InterPro" id="IPR000306">
    <property type="entry name" value="Znf_FYVE"/>
</dbReference>
<reference evidence="7" key="1">
    <citation type="submission" date="2016-05" db="EMBL/GenBank/DDBJ databases">
        <title>Comparative genomics of biotechnologically important yeasts.</title>
        <authorList>
            <consortium name="DOE Joint Genome Institute"/>
            <person name="Riley R."/>
            <person name="Haridas S."/>
            <person name="Wolfe K.H."/>
            <person name="Lopes M.R."/>
            <person name="Hittinger C.T."/>
            <person name="Goker M."/>
            <person name="Salamov A."/>
            <person name="Wisecaver J."/>
            <person name="Long T.M."/>
            <person name="Aerts A.L."/>
            <person name="Barry K."/>
            <person name="Choi C."/>
            <person name="Clum A."/>
            <person name="Coughlan A.Y."/>
            <person name="Deshpande S."/>
            <person name="Douglass A.P."/>
            <person name="Hanson S.J."/>
            <person name="Klenk H.-P."/>
            <person name="Labutti K."/>
            <person name="Lapidus A."/>
            <person name="Lindquist E."/>
            <person name="Lipzen A."/>
            <person name="Meier-Kolthoff J.P."/>
            <person name="Ohm R.A."/>
            <person name="Otillar R.P."/>
            <person name="Pangilinan J."/>
            <person name="Peng Y."/>
            <person name="Rokas A."/>
            <person name="Rosa C.A."/>
            <person name="Scheuner C."/>
            <person name="Sibirny A.A."/>
            <person name="Slot J.C."/>
            <person name="Stielow J.B."/>
            <person name="Sun H."/>
            <person name="Kurtzman C.P."/>
            <person name="Blackwell M."/>
            <person name="Grigoriev I.V."/>
            <person name="Jeffries T.W."/>
        </authorList>
    </citation>
    <scope>NUCLEOTIDE SEQUENCE [LARGE SCALE GENOMIC DNA]</scope>
    <source>
        <strain evidence="7">NRRL Y-17324</strain>
    </source>
</reference>
<evidence type="ECO:0000256" key="1">
    <source>
        <dbReference type="ARBA" id="ARBA00022723"/>
    </source>
</evidence>
<sequence>MAQTTTTTNPAFGGPTPVSNVSHPDQTSSTLAGVLASCSISPNTKDHSSLALPPFSFSKRPVDEYLNKSRSSACSDADIKSTFHSHISDIIPSSTRKNTTRSSGDSGTPDKFRDINYDEQIRFPQMNNMNCYTYVGGSRRSSRPSYGSSVSDRSVKSSESAKKQPTDQKKEGKEKETTNRNYRPATFDLSQPLRRFSIPVEKECNFSNMAIDASDSLNEYSKLLKEYIVNNYIYEKNVEQAQLSRNISNYITEHGLKEPPSEALLNKMQPFSSVFPRMKNPTAPVDPASRIPLKPTRTPSSTSSNSTNSGSTSDTASTGQTVSATGFNHLYQLKKPLSTPAVLRPMVSTNGLASTVPSSPSSSADDTKSPKRNSGSTPMNNSIYTITSPTIAEGFNDAEYVEEDENSINDTDLERVAPQAFDIEPTHTHWKPNTYSSHCMQCFKTFGNSILSLFYTFFDGKKDSELDGRGTQTSVPHVLKASGSGLAGPTRRHHCRFCGFIYCDTCLIQNDQDEASKFNVTTRIYATPRGKFMGSGILLDQNARFVVPIYRNLEASDAAQMSLITDPENYKLFKICKNCGEIYKNLVLDLNKSANDADPESDTLQKFPYVFIENPYVNALKGERIRPQLRRRPLNQPVVVESSYLAAKIDTHGGFSRKNSVNEVPSDWTWSSF</sequence>
<feature type="region of interest" description="Disordered" evidence="4">
    <location>
        <begin position="350"/>
        <end position="383"/>
    </location>
</feature>
<feature type="compositionally biased region" description="Low complexity" evidence="4">
    <location>
        <begin position="353"/>
        <end position="364"/>
    </location>
</feature>
<dbReference type="OrthoDB" id="5352132at2759"/>
<dbReference type="GeneID" id="30980963"/>
<feature type="compositionally biased region" description="Basic and acidic residues" evidence="4">
    <location>
        <begin position="153"/>
        <end position="178"/>
    </location>
</feature>
<feature type="region of interest" description="Disordered" evidence="4">
    <location>
        <begin position="90"/>
        <end position="114"/>
    </location>
</feature>
<dbReference type="GO" id="GO:0008270">
    <property type="term" value="F:zinc ion binding"/>
    <property type="evidence" value="ECO:0007669"/>
    <property type="project" value="UniProtKB-KW"/>
</dbReference>
<feature type="compositionally biased region" description="Polar residues" evidence="4">
    <location>
        <begin position="91"/>
        <end position="106"/>
    </location>
</feature>
<dbReference type="GO" id="GO:0032266">
    <property type="term" value="F:phosphatidylinositol-3-phosphate binding"/>
    <property type="evidence" value="ECO:0007669"/>
    <property type="project" value="UniProtKB-ARBA"/>
</dbReference>
<keyword evidence="2" id="KW-0863">Zinc-finger</keyword>
<feature type="compositionally biased region" description="Polar residues" evidence="4">
    <location>
        <begin position="1"/>
        <end position="10"/>
    </location>
</feature>
<dbReference type="RefSeq" id="XP_020063630.1">
    <property type="nucleotide sequence ID" value="XM_020206826.1"/>
</dbReference>
<evidence type="ECO:0000313" key="6">
    <source>
        <dbReference type="EMBL" id="ODV78508.1"/>
    </source>
</evidence>
<evidence type="ECO:0000256" key="2">
    <source>
        <dbReference type="ARBA" id="ARBA00022771"/>
    </source>
</evidence>
<evidence type="ECO:0000259" key="5">
    <source>
        <dbReference type="SMART" id="SM00064"/>
    </source>
</evidence>
<gene>
    <name evidence="6" type="ORF">CANTADRAFT_22498</name>
</gene>
<feature type="compositionally biased region" description="Polar residues" evidence="4">
    <location>
        <begin position="372"/>
        <end position="383"/>
    </location>
</feature>
<name>A0A1E4SG69_9ASCO</name>
<dbReference type="InterPro" id="IPR013083">
    <property type="entry name" value="Znf_RING/FYVE/PHD"/>
</dbReference>
<evidence type="ECO:0000256" key="3">
    <source>
        <dbReference type="ARBA" id="ARBA00022833"/>
    </source>
</evidence>
<evidence type="ECO:0000256" key="4">
    <source>
        <dbReference type="SAM" id="MobiDB-lite"/>
    </source>
</evidence>
<dbReference type="SUPFAM" id="SSF57903">
    <property type="entry name" value="FYVE/PHD zinc finger"/>
    <property type="match status" value="1"/>
</dbReference>
<keyword evidence="3" id="KW-0862">Zinc</keyword>
<dbReference type="Gene3D" id="3.30.40.10">
    <property type="entry name" value="Zinc/RING finger domain, C3HC4 (zinc finger)"/>
    <property type="match status" value="1"/>
</dbReference>
<evidence type="ECO:0000313" key="7">
    <source>
        <dbReference type="Proteomes" id="UP000094285"/>
    </source>
</evidence>
<accession>A0A1E4SG69</accession>
<dbReference type="AlphaFoldDB" id="A0A1E4SG69"/>
<organism evidence="6 7">
    <name type="scientific">Suhomyces tanzawaensis NRRL Y-17324</name>
    <dbReference type="NCBI Taxonomy" id="984487"/>
    <lineage>
        <taxon>Eukaryota</taxon>
        <taxon>Fungi</taxon>
        <taxon>Dikarya</taxon>
        <taxon>Ascomycota</taxon>
        <taxon>Saccharomycotina</taxon>
        <taxon>Pichiomycetes</taxon>
        <taxon>Debaryomycetaceae</taxon>
        <taxon>Suhomyces</taxon>
    </lineage>
</organism>
<dbReference type="SMART" id="SM00064">
    <property type="entry name" value="FYVE"/>
    <property type="match status" value="1"/>
</dbReference>
<feature type="compositionally biased region" description="Polar residues" evidence="4">
    <location>
        <begin position="17"/>
        <end position="27"/>
    </location>
</feature>